<accession>A0A9P8SZN2</accession>
<comment type="caution">
    <text evidence="1">The sequence shown here is derived from an EMBL/GenBank/DDBJ whole genome shotgun (WGS) entry which is preliminary data.</text>
</comment>
<protein>
    <submittedName>
        <fullName evidence="1">Uncharacterized protein</fullName>
    </submittedName>
</protein>
<evidence type="ECO:0000313" key="1">
    <source>
        <dbReference type="EMBL" id="KAH3660903.1"/>
    </source>
</evidence>
<gene>
    <name evidence="1" type="ORF">OGATHE_005235</name>
</gene>
<name>A0A9P8SZN2_9ASCO</name>
<dbReference type="Proteomes" id="UP000788993">
    <property type="component" value="Unassembled WGS sequence"/>
</dbReference>
<keyword evidence="2" id="KW-1185">Reference proteome</keyword>
<dbReference type="EMBL" id="JAEUBD010001468">
    <property type="protein sequence ID" value="KAH3660903.1"/>
    <property type="molecule type" value="Genomic_DNA"/>
</dbReference>
<dbReference type="AlphaFoldDB" id="A0A9P8SZN2"/>
<reference evidence="1" key="1">
    <citation type="journal article" date="2021" name="Open Biol.">
        <title>Shared evolutionary footprints suggest mitochondrial oxidative damage underlies multiple complex I losses in fungi.</title>
        <authorList>
            <person name="Schikora-Tamarit M.A."/>
            <person name="Marcet-Houben M."/>
            <person name="Nosek J."/>
            <person name="Gabaldon T."/>
        </authorList>
    </citation>
    <scope>NUCLEOTIDE SEQUENCE</scope>
    <source>
        <strain evidence="1">NCAIM Y.01608</strain>
    </source>
</reference>
<sequence length="145" mass="15292">MAELVDITYVLVDSLPITVVTTSFVFVGEVEEGPSVSTVVAGVVCRVLVAVVEVYGVVSATVEVIVDDKELEEVVASAVVVVSCVVGEEVVGEEEEEEVGCSTEDDVEGEELVEVGSEVSVLIVPCNEEGVVIRIQPSHEKSGFH</sequence>
<proteinExistence type="predicted"/>
<reference evidence="1" key="2">
    <citation type="submission" date="2021-01" db="EMBL/GenBank/DDBJ databases">
        <authorList>
            <person name="Schikora-Tamarit M.A."/>
        </authorList>
    </citation>
    <scope>NUCLEOTIDE SEQUENCE</scope>
    <source>
        <strain evidence="1">NCAIM Y.01608</strain>
    </source>
</reference>
<evidence type="ECO:0000313" key="2">
    <source>
        <dbReference type="Proteomes" id="UP000788993"/>
    </source>
</evidence>
<organism evidence="1 2">
    <name type="scientific">Ogataea polymorpha</name>
    <dbReference type="NCBI Taxonomy" id="460523"/>
    <lineage>
        <taxon>Eukaryota</taxon>
        <taxon>Fungi</taxon>
        <taxon>Dikarya</taxon>
        <taxon>Ascomycota</taxon>
        <taxon>Saccharomycotina</taxon>
        <taxon>Pichiomycetes</taxon>
        <taxon>Pichiales</taxon>
        <taxon>Pichiaceae</taxon>
        <taxon>Ogataea</taxon>
    </lineage>
</organism>